<evidence type="ECO:0000256" key="2">
    <source>
        <dbReference type="ARBA" id="ARBA00022688"/>
    </source>
</evidence>
<accession>A0A645IMN6</accession>
<proteinExistence type="predicted"/>
<dbReference type="EC" id="4.1.3.40" evidence="4"/>
<dbReference type="GO" id="GO:0008813">
    <property type="term" value="F:chorismate lyase activity"/>
    <property type="evidence" value="ECO:0007669"/>
    <property type="project" value="UniProtKB-EC"/>
</dbReference>
<keyword evidence="1" id="KW-0963">Cytoplasm</keyword>
<gene>
    <name evidence="4" type="primary">ubiC_4</name>
    <name evidence="4" type="ORF">SDC9_199766</name>
</gene>
<protein>
    <submittedName>
        <fullName evidence="4">Chorismate pyruvate-lyase</fullName>
        <ecNumber evidence="4">4.1.3.40</ecNumber>
    </submittedName>
</protein>
<evidence type="ECO:0000256" key="3">
    <source>
        <dbReference type="ARBA" id="ARBA00023239"/>
    </source>
</evidence>
<dbReference type="PANTHER" id="PTHR38683:SF1">
    <property type="entry name" value="CHORISMATE PYRUVATE-LYASE"/>
    <property type="match status" value="1"/>
</dbReference>
<dbReference type="EMBL" id="VSSQ01117894">
    <property type="protein sequence ID" value="MPN52112.1"/>
    <property type="molecule type" value="Genomic_DNA"/>
</dbReference>
<dbReference type="InterPro" id="IPR028978">
    <property type="entry name" value="Chorismate_lyase_/UTRA_dom_sf"/>
</dbReference>
<dbReference type="PANTHER" id="PTHR38683">
    <property type="entry name" value="CHORISMATE PYRUVATE-LYASE"/>
    <property type="match status" value="1"/>
</dbReference>
<dbReference type="GO" id="GO:0005829">
    <property type="term" value="C:cytosol"/>
    <property type="evidence" value="ECO:0007669"/>
    <property type="project" value="TreeGrafter"/>
</dbReference>
<dbReference type="GO" id="GO:0006744">
    <property type="term" value="P:ubiquinone biosynthetic process"/>
    <property type="evidence" value="ECO:0007669"/>
    <property type="project" value="UniProtKB-KW"/>
</dbReference>
<keyword evidence="4" id="KW-0670">Pyruvate</keyword>
<dbReference type="Gene3D" id="3.40.1410.10">
    <property type="entry name" value="Chorismate lyase-like"/>
    <property type="match status" value="1"/>
</dbReference>
<dbReference type="Pfam" id="PF04345">
    <property type="entry name" value="Chor_lyase"/>
    <property type="match status" value="1"/>
</dbReference>
<keyword evidence="2" id="KW-0831">Ubiquinone biosynthesis</keyword>
<sequence>MIFAESVLSTGRCGRLGRWFARLGSRSLGSLLFTHPGFGRGDIEFVRLRQRDALHRRVCQVLGRPLPPLWARRSRHHLDGGSVLVSEVFLPAILDLA</sequence>
<organism evidence="4">
    <name type="scientific">bioreactor metagenome</name>
    <dbReference type="NCBI Taxonomy" id="1076179"/>
    <lineage>
        <taxon>unclassified sequences</taxon>
        <taxon>metagenomes</taxon>
        <taxon>ecological metagenomes</taxon>
    </lineage>
</organism>
<evidence type="ECO:0000313" key="4">
    <source>
        <dbReference type="EMBL" id="MPN52112.1"/>
    </source>
</evidence>
<dbReference type="SUPFAM" id="SSF64288">
    <property type="entry name" value="Chorismate lyase-like"/>
    <property type="match status" value="1"/>
</dbReference>
<dbReference type="AlphaFoldDB" id="A0A645IMN6"/>
<name>A0A645IMN6_9ZZZZ</name>
<reference evidence="4" key="1">
    <citation type="submission" date="2019-08" db="EMBL/GenBank/DDBJ databases">
        <authorList>
            <person name="Kucharzyk K."/>
            <person name="Murdoch R.W."/>
            <person name="Higgins S."/>
            <person name="Loffler F."/>
        </authorList>
    </citation>
    <scope>NUCLEOTIDE SEQUENCE</scope>
</reference>
<dbReference type="InterPro" id="IPR007440">
    <property type="entry name" value="Chorismate--pyruvate_lyase"/>
</dbReference>
<evidence type="ECO:0000256" key="1">
    <source>
        <dbReference type="ARBA" id="ARBA00022490"/>
    </source>
</evidence>
<keyword evidence="3 4" id="KW-0456">Lyase</keyword>
<comment type="caution">
    <text evidence="4">The sequence shown here is derived from an EMBL/GenBank/DDBJ whole genome shotgun (WGS) entry which is preliminary data.</text>
</comment>